<gene>
    <name evidence="1" type="ORF">C5746_40410</name>
</gene>
<evidence type="ECO:0008006" key="3">
    <source>
        <dbReference type="Google" id="ProtNLM"/>
    </source>
</evidence>
<reference evidence="1 2" key="1">
    <citation type="journal article" date="2018" name="Front. Microbiol.">
        <title>Genome Sequencing of Streptomyces atratus SCSIOZH16 and Activation Production of Nocardamine via Metabolic Engineering.</title>
        <authorList>
            <person name="Li Y."/>
            <person name="Zhang C."/>
            <person name="Liu C."/>
            <person name="Ju J."/>
            <person name="Ma J."/>
        </authorList>
    </citation>
    <scope>NUCLEOTIDE SEQUENCE [LARGE SCALE GENOMIC DNA]</scope>
    <source>
        <strain evidence="1 2">SCSIO_ZH16</strain>
    </source>
</reference>
<protein>
    <recommendedName>
        <fullName evidence="3">SMI1/KNR4 family protein</fullName>
    </recommendedName>
</protein>
<dbReference type="AlphaFoldDB" id="A0A2Z5JPA0"/>
<dbReference type="EMBL" id="CP027306">
    <property type="protein sequence ID" value="AXE82118.1"/>
    <property type="molecule type" value="Genomic_DNA"/>
</dbReference>
<evidence type="ECO:0000313" key="1">
    <source>
        <dbReference type="EMBL" id="AXE82118.1"/>
    </source>
</evidence>
<name>A0A2Z5JPA0_STRAR</name>
<organism evidence="1 2">
    <name type="scientific">Streptomyces atratus</name>
    <dbReference type="NCBI Taxonomy" id="1893"/>
    <lineage>
        <taxon>Bacteria</taxon>
        <taxon>Bacillati</taxon>
        <taxon>Actinomycetota</taxon>
        <taxon>Actinomycetes</taxon>
        <taxon>Kitasatosporales</taxon>
        <taxon>Streptomycetaceae</taxon>
        <taxon>Streptomyces</taxon>
    </lineage>
</organism>
<proteinExistence type="predicted"/>
<dbReference type="KEGG" id="sata:C5746_40410"/>
<accession>A0A2Z5JPA0</accession>
<evidence type="ECO:0000313" key="2">
    <source>
        <dbReference type="Proteomes" id="UP000252698"/>
    </source>
</evidence>
<sequence>MVNELAGGATDAVARWREFERLLVGRGLGWGLHYAPAQLRYARAVEHPRGADLEHLLPADYRAFVAEVGYPVLNYGGDIEGFAFLPPEAMAALSVNQCGPEQSVDQGDPDFVFPRPVKDQPTRCLHAFFAGYDLPDYQGYSLGPASDEDKDEIAVWIVEDGGPVETVGTFTEWLNAELGRHEQNILGLDDAKATELRMAHSKPDGRSRMAGIDGPDPYRLLEASLGGSYDQAAYTAEDLDLVWVGPGMWGGDHGAYGLIDGSGTWRIPYGAEFRAVRPFCGGVAEVIVASKNTSRTGPWTRIRPDGSIVPG</sequence>
<dbReference type="Proteomes" id="UP000252698">
    <property type="component" value="Chromosome"/>
</dbReference>